<protein>
    <submittedName>
        <fullName evidence="1">Uncharacterized protein</fullName>
    </submittedName>
</protein>
<sequence>MQLIFLKSDKTKLCKRVIEDSEIITSRFKYWKMYLRFISIIQYTEIFIYSRFENIYSYYVSFLVYRKKLNFLSDILGRRTIIKCTSVAKKPVSSLTDDFFEFCSSFKIKGKRICKEKLFEEESVLMLD</sequence>
<dbReference type="EMBL" id="REGN01000126">
    <property type="protein sequence ID" value="RNA44278.1"/>
    <property type="molecule type" value="Genomic_DNA"/>
</dbReference>
<accession>A0A3M7T8S0</accession>
<evidence type="ECO:0000313" key="2">
    <source>
        <dbReference type="Proteomes" id="UP000276133"/>
    </source>
</evidence>
<dbReference type="Proteomes" id="UP000276133">
    <property type="component" value="Unassembled WGS sequence"/>
</dbReference>
<name>A0A3M7T8S0_BRAPC</name>
<gene>
    <name evidence="1" type="ORF">BpHYR1_010555</name>
</gene>
<comment type="caution">
    <text evidence="1">The sequence shown here is derived from an EMBL/GenBank/DDBJ whole genome shotgun (WGS) entry which is preliminary data.</text>
</comment>
<keyword evidence="2" id="KW-1185">Reference proteome</keyword>
<proteinExistence type="predicted"/>
<dbReference type="AlphaFoldDB" id="A0A3M7T8S0"/>
<evidence type="ECO:0000313" key="1">
    <source>
        <dbReference type="EMBL" id="RNA44278.1"/>
    </source>
</evidence>
<organism evidence="1 2">
    <name type="scientific">Brachionus plicatilis</name>
    <name type="common">Marine rotifer</name>
    <name type="synonym">Brachionus muelleri</name>
    <dbReference type="NCBI Taxonomy" id="10195"/>
    <lineage>
        <taxon>Eukaryota</taxon>
        <taxon>Metazoa</taxon>
        <taxon>Spiralia</taxon>
        <taxon>Gnathifera</taxon>
        <taxon>Rotifera</taxon>
        <taxon>Eurotatoria</taxon>
        <taxon>Monogononta</taxon>
        <taxon>Pseudotrocha</taxon>
        <taxon>Ploima</taxon>
        <taxon>Brachionidae</taxon>
        <taxon>Brachionus</taxon>
    </lineage>
</organism>
<reference evidence="1 2" key="1">
    <citation type="journal article" date="2018" name="Sci. Rep.">
        <title>Genomic signatures of local adaptation to the degree of environmental predictability in rotifers.</title>
        <authorList>
            <person name="Franch-Gras L."/>
            <person name="Hahn C."/>
            <person name="Garcia-Roger E.M."/>
            <person name="Carmona M.J."/>
            <person name="Serra M."/>
            <person name="Gomez A."/>
        </authorList>
    </citation>
    <scope>NUCLEOTIDE SEQUENCE [LARGE SCALE GENOMIC DNA]</scope>
    <source>
        <strain evidence="1">HYR1</strain>
    </source>
</reference>